<dbReference type="Proteomes" id="UP000029665">
    <property type="component" value="Unassembled WGS sequence"/>
</dbReference>
<evidence type="ECO:0000313" key="3">
    <source>
        <dbReference type="EMBL" id="CDO77125.1"/>
    </source>
</evidence>
<dbReference type="PROSITE" id="PS00109">
    <property type="entry name" value="PROTEIN_KINASE_TYR"/>
    <property type="match status" value="1"/>
</dbReference>
<accession>A0A060SRW1</accession>
<dbReference type="InterPro" id="IPR011009">
    <property type="entry name" value="Kinase-like_dom_sf"/>
</dbReference>
<protein>
    <recommendedName>
        <fullName evidence="2">Fungal-type protein kinase domain-containing protein</fullName>
    </recommendedName>
</protein>
<evidence type="ECO:0000256" key="1">
    <source>
        <dbReference type="SAM" id="MobiDB-lite"/>
    </source>
</evidence>
<comment type="caution">
    <text evidence="3">The sequence shown here is derived from an EMBL/GenBank/DDBJ whole genome shotgun (WGS) entry which is preliminary data.</text>
</comment>
<dbReference type="STRING" id="5643.A0A060SRW1"/>
<keyword evidence="4" id="KW-1185">Reference proteome</keyword>
<evidence type="ECO:0000313" key="4">
    <source>
        <dbReference type="Proteomes" id="UP000029665"/>
    </source>
</evidence>
<dbReference type="InterPro" id="IPR040976">
    <property type="entry name" value="Pkinase_fungal"/>
</dbReference>
<feature type="region of interest" description="Disordered" evidence="1">
    <location>
        <begin position="480"/>
        <end position="501"/>
    </location>
</feature>
<evidence type="ECO:0000259" key="2">
    <source>
        <dbReference type="Pfam" id="PF17667"/>
    </source>
</evidence>
<dbReference type="HOGENOM" id="CLU_544158_0_0_1"/>
<dbReference type="EMBL" id="CCBP010000442">
    <property type="protein sequence ID" value="CDO77125.1"/>
    <property type="molecule type" value="Genomic_DNA"/>
</dbReference>
<dbReference type="Pfam" id="PF17667">
    <property type="entry name" value="Pkinase_fungal"/>
    <property type="match status" value="1"/>
</dbReference>
<gene>
    <name evidence="3" type="ORF">BN946_scf184606.g8</name>
</gene>
<dbReference type="Gene3D" id="1.10.510.10">
    <property type="entry name" value="Transferase(Phosphotransferase) domain 1"/>
    <property type="match status" value="1"/>
</dbReference>
<proteinExistence type="predicted"/>
<organism evidence="3 4">
    <name type="scientific">Pycnoporus cinnabarinus</name>
    <name type="common">Cinnabar-red polypore</name>
    <name type="synonym">Trametes cinnabarina</name>
    <dbReference type="NCBI Taxonomy" id="5643"/>
    <lineage>
        <taxon>Eukaryota</taxon>
        <taxon>Fungi</taxon>
        <taxon>Dikarya</taxon>
        <taxon>Basidiomycota</taxon>
        <taxon>Agaricomycotina</taxon>
        <taxon>Agaricomycetes</taxon>
        <taxon>Polyporales</taxon>
        <taxon>Polyporaceae</taxon>
        <taxon>Trametes</taxon>
    </lineage>
</organism>
<dbReference type="AlphaFoldDB" id="A0A060SRW1"/>
<feature type="domain" description="Fungal-type protein kinase" evidence="2">
    <location>
        <begin position="253"/>
        <end position="379"/>
    </location>
</feature>
<dbReference type="GO" id="GO:0004672">
    <property type="term" value="F:protein kinase activity"/>
    <property type="evidence" value="ECO:0007669"/>
    <property type="project" value="InterPro"/>
</dbReference>
<dbReference type="InterPro" id="IPR008266">
    <property type="entry name" value="Tyr_kinase_AS"/>
</dbReference>
<sequence length="501" mass="56649">MAGEDLPNDAKAKLLKEPFEVKCDGTECHMDLGLFQYTGLNRILKTLGNNHFQFWVAGDNSEHTEDEDGVNDNGKNKQRPDLALYPTMGLVMKAIALNPHKGQKLNPNVNTYFVSEPFNYVNDPLLLATFIYRYILATPECHIDPKESEREFLVGQPAYKSPLIIGHATQGSLAWDMWGEHIMYIKDSWREDVPNLLAEYDIYRELSQGAERRRYIPTLLWGGDIPASLADNGTVPYQGTLSDTIGVECGPPGRIHTQLVLKEVCHPLQSFKDWRELVSVVHDALRAHKMACEGHGILHRDISVRNILIYDGDRASPPIGLLSDWDLAKMQEQIFNPCPSQPSCSGTWQFMSAALQMYMSKPHLLPDDLESIMHIINWLALRYMNTMEIHDMVKFHLRMCYDAVIAGHLGSLYKREKVIQGSSIFEVPSKDKNHPFVILTQRLSELCKSQYSMLNPAENMPEALIADCYMAWQQSHTDGRNDLKAVGPSGTQEDITPQAGH</sequence>
<dbReference type="PANTHER" id="PTHR38248">
    <property type="entry name" value="FUNK1 6"/>
    <property type="match status" value="1"/>
</dbReference>
<dbReference type="SUPFAM" id="SSF56112">
    <property type="entry name" value="Protein kinase-like (PK-like)"/>
    <property type="match status" value="1"/>
</dbReference>
<dbReference type="OrthoDB" id="2791154at2759"/>
<reference evidence="3" key="1">
    <citation type="submission" date="2014-01" db="EMBL/GenBank/DDBJ databases">
        <title>The genome of the white-rot fungus Pycnoporus cinnabarinus: a basidiomycete model with a versatile arsenal for lignocellulosic biomass breakdown.</title>
        <authorList>
            <person name="Levasseur A."/>
            <person name="Lomascolo A."/>
            <person name="Ruiz-Duenas F.J."/>
            <person name="Uzan E."/>
            <person name="Piumi F."/>
            <person name="Kues U."/>
            <person name="Ram A.F.J."/>
            <person name="Murat C."/>
            <person name="Haon M."/>
            <person name="Benoit I."/>
            <person name="Arfi Y."/>
            <person name="Chevret D."/>
            <person name="Drula E."/>
            <person name="Kwon M.J."/>
            <person name="Gouret P."/>
            <person name="Lesage-Meessen L."/>
            <person name="Lombard V."/>
            <person name="Mariette J."/>
            <person name="Noirot C."/>
            <person name="Park J."/>
            <person name="Patyshakuliyeva A."/>
            <person name="Wieneger R.A.B."/>
            <person name="Wosten H.A.B."/>
            <person name="Martin F."/>
            <person name="Coutinho P.M."/>
            <person name="de Vries R."/>
            <person name="Martinez A.T."/>
            <person name="Klopp C."/>
            <person name="Pontarotti P."/>
            <person name="Henrissat B."/>
            <person name="Record E."/>
        </authorList>
    </citation>
    <scope>NUCLEOTIDE SEQUENCE [LARGE SCALE GENOMIC DNA]</scope>
    <source>
        <strain evidence="3">BRFM137</strain>
    </source>
</reference>
<dbReference type="PANTHER" id="PTHR38248:SF2">
    <property type="entry name" value="FUNK1 11"/>
    <property type="match status" value="1"/>
</dbReference>
<name>A0A060SRW1_PYCCI</name>